<dbReference type="Gene3D" id="2.180.10.10">
    <property type="entry name" value="RHS repeat-associated core"/>
    <property type="match status" value="1"/>
</dbReference>
<keyword evidence="1" id="KW-1133">Transmembrane helix</keyword>
<protein>
    <submittedName>
        <fullName evidence="2">Uncharacterized protein</fullName>
    </submittedName>
</protein>
<name>A0A975FK33_LOWBP</name>
<dbReference type="RefSeq" id="WP_210954863.1">
    <property type="nucleotide sequence ID" value="NZ_CP054393.1"/>
</dbReference>
<keyword evidence="3" id="KW-1185">Reference proteome</keyword>
<dbReference type="EMBL" id="CP054393">
    <property type="protein sequence ID" value="QTX02818.1"/>
    <property type="molecule type" value="Genomic_DNA"/>
</dbReference>
<keyword evidence="1" id="KW-0812">Transmembrane</keyword>
<organism evidence="2 3">
    <name type="scientific">Loofah witches'-broom phytoplasma</name>
    <dbReference type="NCBI Taxonomy" id="35773"/>
    <lineage>
        <taxon>Bacteria</taxon>
        <taxon>Bacillati</taxon>
        <taxon>Mycoplasmatota</taxon>
        <taxon>Mollicutes</taxon>
        <taxon>Acholeplasmatales</taxon>
        <taxon>Acholeplasmataceae</taxon>
        <taxon>Candidatus Phytoplasma</taxon>
        <taxon>16SrVIII (Loofah witches'-broom group)</taxon>
    </lineage>
</organism>
<gene>
    <name evidence="2" type="ORF">LFWB_2480</name>
</gene>
<dbReference type="Proteomes" id="UP000672038">
    <property type="component" value="Chromosome"/>
</dbReference>
<proteinExistence type="predicted"/>
<feature type="transmembrane region" description="Helical" evidence="1">
    <location>
        <begin position="7"/>
        <end position="24"/>
    </location>
</feature>
<evidence type="ECO:0000313" key="2">
    <source>
        <dbReference type="EMBL" id="QTX02818.1"/>
    </source>
</evidence>
<keyword evidence="1" id="KW-0472">Membrane</keyword>
<evidence type="ECO:0000256" key="1">
    <source>
        <dbReference type="SAM" id="Phobius"/>
    </source>
</evidence>
<dbReference type="KEGG" id="pluf:LFWB_2480"/>
<sequence>MKIQNKNIFFILIIMILLLINFYFKRFQIKGNPDNEISNSVLKKLNSCLRDKKQTLTNHNDLLSKPLFKCDMKNNKIVIMYNYTSQDLLLVEKKYISTDKEFQYKYNSDRKLIFKTSINDADFINTYEYNDLDQIITIRDKNGRIQTKYKYNSEGQKIKKIILRYDSPYIKQNIFHYEYDPKGRLITKIHYGFYSPYYNNFFKSNFIKNIASFFNIELNKFHKIDKIDTKYKYNSKGLRIEKMDHLGNHYYYKYVGSCYDKKL</sequence>
<evidence type="ECO:0000313" key="3">
    <source>
        <dbReference type="Proteomes" id="UP000672038"/>
    </source>
</evidence>
<accession>A0A975FK33</accession>
<dbReference type="AlphaFoldDB" id="A0A975FK33"/>
<reference evidence="2" key="1">
    <citation type="submission" date="2020-06" db="EMBL/GenBank/DDBJ databases">
        <title>Complete genome sequence of Candidatus Phytoplasma luffae NCHU2019.</title>
        <authorList>
            <person name="Cho S.-T."/>
            <person name="Tan C.-M."/>
            <person name="Li J.-R."/>
            <person name="Chien Y.-Y."/>
            <person name="Chiu Y.-C."/>
            <person name="Yang J.-Y."/>
            <person name="Kuo C.-H."/>
        </authorList>
    </citation>
    <scope>NUCLEOTIDE SEQUENCE</scope>
    <source>
        <strain evidence="2">NCHU2019</strain>
    </source>
</reference>